<feature type="region of interest" description="Disordered" evidence="1">
    <location>
        <begin position="759"/>
        <end position="788"/>
    </location>
</feature>
<reference evidence="2" key="1">
    <citation type="submission" date="2021-02" db="EMBL/GenBank/DDBJ databases">
        <authorList>
            <person name="Dougan E. K."/>
            <person name="Rhodes N."/>
            <person name="Thang M."/>
            <person name="Chan C."/>
        </authorList>
    </citation>
    <scope>NUCLEOTIDE SEQUENCE</scope>
</reference>
<feature type="region of interest" description="Disordered" evidence="1">
    <location>
        <begin position="694"/>
        <end position="722"/>
    </location>
</feature>
<feature type="region of interest" description="Disordered" evidence="1">
    <location>
        <begin position="860"/>
        <end position="886"/>
    </location>
</feature>
<sequence>MLLHGATSLDLQRLRGSSLGTRPGHSFDSGLVSPGPTRPATSARIVRPIRGGGGGGQSPYTSPYTACSFGHVQPPSQIATTLTYSSATDLRRNVIGPGSIPTVTRSAVLHGASAAGIQPTRLVRQTSPAAPSTCSSSAAVQSSPRRFPRVASASPPSARARTREPKKAASEPDGAAPGAMSLPEGVRAASPRATRGRLNATGAVSGERSDPGGEGARGLSRGHATTAEFSGSKSFGGGNSGAAASSPRSVAPRSPSPSPRCGVSGMSSASRSTENSTRRSTSVGQGDRAWRSGTSNTSSGALTARRGSREVPLLSRRGFPEAMRPGPGTGSDRGNLRNSRTQTPTTTRRPGLVSPQCVSPRVSACSSRPRQAFQSASVLGFGRSQSITRRAAMLGEDLLRPRQQPQPSRQTLRQQAQQAQQAQQQAQQAKQQQSQRSQQLEQPEETQQLQQHSLGRFNWQGEGLDGEGGDGEGFGDLHAGTDAFAPEEEHGILAECDTNSPTRRRRPMSSDEKVAPKKAAGLPLSLEPRLGVLTVSRSPLFDDGFQSTSLFSPSPSTVDIYGPASLGHVSSAPSLLSGAGAFELSESLSTPSLTFSTNSSKEDGSSFNGGRTRSQRGSTGRRTPELLAREARSCKHHLPAASDENQPPSESLVPTPCTSEACAVETGNPDPLAQTVKTIGAVSTMRYFWENKTRLSSGGKDGDSSCQGTLPRRSCSSIPSRQTGLRRLKSDISRLQSHVAESKSLVEQLEIRVRGAHALSPPSLLSDGSPSSSLNGSSSDSGDSSKGVEEHEGILVWKAFNQNTSALWKIQNKTMQLLLEHIDRTSITGGTCAADSSGRTHGHSAPADLEEPFSWFAATGSESPAQPLEDFADHGNTELEEPAEEPFALAVF</sequence>
<feature type="region of interest" description="Disordered" evidence="1">
    <location>
        <begin position="590"/>
        <end position="623"/>
    </location>
</feature>
<feature type="compositionally biased region" description="Low complexity" evidence="1">
    <location>
        <begin position="590"/>
        <end position="599"/>
    </location>
</feature>
<dbReference type="EMBL" id="CAJNNV010025818">
    <property type="protein sequence ID" value="CAE8616218.1"/>
    <property type="molecule type" value="Genomic_DNA"/>
</dbReference>
<feature type="compositionally biased region" description="Low complexity" evidence="1">
    <location>
        <begin position="760"/>
        <end position="785"/>
    </location>
</feature>
<evidence type="ECO:0000256" key="1">
    <source>
        <dbReference type="SAM" id="MobiDB-lite"/>
    </source>
</evidence>
<dbReference type="Proteomes" id="UP000654075">
    <property type="component" value="Unassembled WGS sequence"/>
</dbReference>
<feature type="compositionally biased region" description="Polar residues" evidence="1">
    <location>
        <begin position="704"/>
        <end position="722"/>
    </location>
</feature>
<keyword evidence="3" id="KW-1185">Reference proteome</keyword>
<evidence type="ECO:0000313" key="2">
    <source>
        <dbReference type="EMBL" id="CAE8616218.1"/>
    </source>
</evidence>
<feature type="compositionally biased region" description="Low complexity" evidence="1">
    <location>
        <begin position="126"/>
        <end position="159"/>
    </location>
</feature>
<protein>
    <submittedName>
        <fullName evidence="2">Uncharacterized protein</fullName>
    </submittedName>
</protein>
<proteinExistence type="predicted"/>
<feature type="compositionally biased region" description="Low complexity" evidence="1">
    <location>
        <begin position="401"/>
        <end position="451"/>
    </location>
</feature>
<feature type="compositionally biased region" description="Basic and acidic residues" evidence="1">
    <location>
        <begin position="161"/>
        <end position="170"/>
    </location>
</feature>
<accession>A0A813FUN8</accession>
<gene>
    <name evidence="2" type="ORF">PGLA1383_LOCUS33920</name>
</gene>
<feature type="region of interest" description="Disordered" evidence="1">
    <location>
        <begin position="126"/>
        <end position="376"/>
    </location>
</feature>
<evidence type="ECO:0000313" key="3">
    <source>
        <dbReference type="Proteomes" id="UP000654075"/>
    </source>
</evidence>
<name>A0A813FUN8_POLGL</name>
<feature type="compositionally biased region" description="Low complexity" evidence="1">
    <location>
        <begin position="609"/>
        <end position="621"/>
    </location>
</feature>
<feature type="compositionally biased region" description="Polar residues" evidence="1">
    <location>
        <begin position="364"/>
        <end position="376"/>
    </location>
</feature>
<feature type="region of interest" description="Disordered" evidence="1">
    <location>
        <begin position="14"/>
        <end position="41"/>
    </location>
</feature>
<organism evidence="2 3">
    <name type="scientific">Polarella glacialis</name>
    <name type="common">Dinoflagellate</name>
    <dbReference type="NCBI Taxonomy" id="89957"/>
    <lineage>
        <taxon>Eukaryota</taxon>
        <taxon>Sar</taxon>
        <taxon>Alveolata</taxon>
        <taxon>Dinophyceae</taxon>
        <taxon>Suessiales</taxon>
        <taxon>Suessiaceae</taxon>
        <taxon>Polarella</taxon>
    </lineage>
</organism>
<dbReference type="AlphaFoldDB" id="A0A813FUN8"/>
<comment type="caution">
    <text evidence="2">The sequence shown here is derived from an EMBL/GenBank/DDBJ whole genome shotgun (WGS) entry which is preliminary data.</text>
</comment>
<feature type="compositionally biased region" description="Low complexity" evidence="1">
    <location>
        <begin position="241"/>
        <end position="282"/>
    </location>
</feature>
<feature type="compositionally biased region" description="Polar residues" evidence="1">
    <location>
        <begin position="292"/>
        <end position="301"/>
    </location>
</feature>
<feature type="compositionally biased region" description="Low complexity" evidence="1">
    <location>
        <begin position="340"/>
        <end position="350"/>
    </location>
</feature>
<feature type="region of interest" description="Disordered" evidence="1">
    <location>
        <begin position="399"/>
        <end position="518"/>
    </location>
</feature>